<comment type="caution">
    <text evidence="1">The sequence shown here is derived from an EMBL/GenBank/DDBJ whole genome shotgun (WGS) entry which is preliminary data.</text>
</comment>
<organism evidence="1 2">
    <name type="scientific">Tistrella mobilis</name>
    <dbReference type="NCBI Taxonomy" id="171437"/>
    <lineage>
        <taxon>Bacteria</taxon>
        <taxon>Pseudomonadati</taxon>
        <taxon>Pseudomonadota</taxon>
        <taxon>Alphaproteobacteria</taxon>
        <taxon>Geminicoccales</taxon>
        <taxon>Geminicoccaceae</taxon>
        <taxon>Tistrella</taxon>
    </lineage>
</organism>
<dbReference type="AlphaFoldDB" id="A0A161Q8M4"/>
<dbReference type="GeneID" id="97238839"/>
<reference evidence="1 2" key="1">
    <citation type="submission" date="2015-12" db="EMBL/GenBank/DDBJ databases">
        <title>Genome sequence of Tistrella mobilis MCCC 1A02139.</title>
        <authorList>
            <person name="Lu L."/>
            <person name="Lai Q."/>
            <person name="Shao Z."/>
            <person name="Qian P."/>
        </authorList>
    </citation>
    <scope>NUCLEOTIDE SEQUENCE [LARGE SCALE GENOMIC DNA]</scope>
    <source>
        <strain evidence="1 2">MCCC 1A02139</strain>
    </source>
</reference>
<dbReference type="NCBIfam" id="NF033832">
    <property type="entry name" value="sce7726_fam"/>
    <property type="match status" value="1"/>
</dbReference>
<name>A0A161Q8M4_9PROT</name>
<accession>A0A161Q8M4</accession>
<dbReference type="InterPro" id="IPR047729">
    <property type="entry name" value="Sce7726-like"/>
</dbReference>
<proteinExistence type="predicted"/>
<evidence type="ECO:0000313" key="1">
    <source>
        <dbReference type="EMBL" id="KYO57689.1"/>
    </source>
</evidence>
<dbReference type="Proteomes" id="UP000075787">
    <property type="component" value="Unassembled WGS sequence"/>
</dbReference>
<gene>
    <name evidence="1" type="ORF">AUP44_19175</name>
</gene>
<evidence type="ECO:0008006" key="3">
    <source>
        <dbReference type="Google" id="ProtNLM"/>
    </source>
</evidence>
<evidence type="ECO:0000313" key="2">
    <source>
        <dbReference type="Proteomes" id="UP000075787"/>
    </source>
</evidence>
<sequence length="304" mass="33555">MTRNETQAQADRRATQRSALSRLFSAAVFRELATRGRSALFSRLIVDAGLDRICDPEATVGDVFDAAFDRLKIAGQRDEYVYRAAISHKILMGTHSLRTASMLTEFRAGTSKADLVILNGTATVYEIKSERDSLTRLKNQIDDYRNIFAAVNVIASESHVDGVLATVPEDVGVMCLSRTHRIQKKRVATENPGRISPLAVLDSLRAAEAVTILKALGVPVPEVANTQRHAMLRSLFAELDPATLHVEMVKTLKRTRNLAPLGDFLDGLPESLQPAALAIRIRRSDHTRMVEAVRTPLRTAMAWS</sequence>
<protein>
    <recommendedName>
        <fullName evidence="3">Sce7726 family protein</fullName>
    </recommendedName>
</protein>
<dbReference type="OrthoDB" id="3358108at2"/>
<dbReference type="RefSeq" id="WP_062761300.1">
    <property type="nucleotide sequence ID" value="NZ_CP121042.1"/>
</dbReference>
<dbReference type="EMBL" id="LPZR01000009">
    <property type="protein sequence ID" value="KYO57689.1"/>
    <property type="molecule type" value="Genomic_DNA"/>
</dbReference>